<evidence type="ECO:0000256" key="1">
    <source>
        <dbReference type="ARBA" id="ARBA00009437"/>
    </source>
</evidence>
<dbReference type="CDD" id="cd08436">
    <property type="entry name" value="PBP2_LTTR_like_3"/>
    <property type="match status" value="1"/>
</dbReference>
<dbReference type="GO" id="GO:0005829">
    <property type="term" value="C:cytosol"/>
    <property type="evidence" value="ECO:0007669"/>
    <property type="project" value="TreeGrafter"/>
</dbReference>
<dbReference type="Gene3D" id="1.10.10.10">
    <property type="entry name" value="Winged helix-like DNA-binding domain superfamily/Winged helix DNA-binding domain"/>
    <property type="match status" value="1"/>
</dbReference>
<evidence type="ECO:0000256" key="4">
    <source>
        <dbReference type="ARBA" id="ARBA00023163"/>
    </source>
</evidence>
<reference evidence="6 7" key="1">
    <citation type="submission" date="2016-10" db="EMBL/GenBank/DDBJ databases">
        <authorList>
            <person name="de Groot N.N."/>
        </authorList>
    </citation>
    <scope>NUCLEOTIDE SEQUENCE [LARGE SCALE GENOMIC DNA]</scope>
    <source>
        <strain evidence="6 7">DSM 21800</strain>
    </source>
</reference>
<dbReference type="PANTHER" id="PTHR30419:SF31">
    <property type="entry name" value="BLR3139 PROTEIN"/>
    <property type="match status" value="1"/>
</dbReference>
<gene>
    <name evidence="6" type="ORF">SAMN04489812_4092</name>
</gene>
<dbReference type="FunFam" id="1.10.10.10:FF:000001">
    <property type="entry name" value="LysR family transcriptional regulator"/>
    <property type="match status" value="1"/>
</dbReference>
<dbReference type="Proteomes" id="UP000199103">
    <property type="component" value="Chromosome I"/>
</dbReference>
<dbReference type="InterPro" id="IPR036390">
    <property type="entry name" value="WH_DNA-bd_sf"/>
</dbReference>
<dbReference type="PROSITE" id="PS50931">
    <property type="entry name" value="HTH_LYSR"/>
    <property type="match status" value="1"/>
</dbReference>
<keyword evidence="7" id="KW-1185">Reference proteome</keyword>
<dbReference type="EMBL" id="LT629772">
    <property type="protein sequence ID" value="SDT08860.1"/>
    <property type="molecule type" value="Genomic_DNA"/>
</dbReference>
<evidence type="ECO:0000259" key="5">
    <source>
        <dbReference type="PROSITE" id="PS50931"/>
    </source>
</evidence>
<evidence type="ECO:0000313" key="7">
    <source>
        <dbReference type="Proteomes" id="UP000199103"/>
    </source>
</evidence>
<dbReference type="Gene3D" id="3.40.190.290">
    <property type="match status" value="1"/>
</dbReference>
<name>A0A1H1XI44_9ACTN</name>
<dbReference type="PRINTS" id="PR00039">
    <property type="entry name" value="HTHLYSR"/>
</dbReference>
<sequence length="290" mass="31055">MELRQLEHFIAVASEQHFTRAAEALVISQSGLSASVRALEHELGTPLFTRSTRRVVLTQAGQAFLEEARRTVASAAAARSAVDAVRGVLGGTLSIGTEQCLGVVDLGRELARFRKDHPGVEVRLGFEGSAELVDRVAAGQMDLAMVAECGEAPAGVRTVRLSTESFAILCHPEHRFAELKGVTLDEIAAEPQVGFLPGWGARVLAERAFAAAGLPSRVTMEVNDVHTLLDLVGHGLGVAVVPEHFRHKRPQTLRTVPIKGDELEWNVAIAVPEQPGPAGRVLLDQILQAV</sequence>
<dbReference type="AlphaFoldDB" id="A0A1H1XI44"/>
<organism evidence="6 7">
    <name type="scientific">Microlunatus soli</name>
    <dbReference type="NCBI Taxonomy" id="630515"/>
    <lineage>
        <taxon>Bacteria</taxon>
        <taxon>Bacillati</taxon>
        <taxon>Actinomycetota</taxon>
        <taxon>Actinomycetes</taxon>
        <taxon>Propionibacteriales</taxon>
        <taxon>Propionibacteriaceae</taxon>
        <taxon>Microlunatus</taxon>
    </lineage>
</organism>
<keyword evidence="4" id="KW-0804">Transcription</keyword>
<keyword evidence="3 6" id="KW-0238">DNA-binding</keyword>
<dbReference type="InterPro" id="IPR050950">
    <property type="entry name" value="HTH-type_LysR_regulators"/>
</dbReference>
<protein>
    <submittedName>
        <fullName evidence="6">DNA-binding transcriptional regulator, LysR family</fullName>
    </submittedName>
</protein>
<evidence type="ECO:0000256" key="2">
    <source>
        <dbReference type="ARBA" id="ARBA00023015"/>
    </source>
</evidence>
<dbReference type="Pfam" id="PF00126">
    <property type="entry name" value="HTH_1"/>
    <property type="match status" value="1"/>
</dbReference>
<comment type="similarity">
    <text evidence="1">Belongs to the LysR transcriptional regulatory family.</text>
</comment>
<dbReference type="Pfam" id="PF03466">
    <property type="entry name" value="LysR_substrate"/>
    <property type="match status" value="1"/>
</dbReference>
<dbReference type="PANTHER" id="PTHR30419">
    <property type="entry name" value="HTH-TYPE TRANSCRIPTIONAL REGULATOR YBHD"/>
    <property type="match status" value="1"/>
</dbReference>
<keyword evidence="2" id="KW-0805">Transcription regulation</keyword>
<dbReference type="GO" id="GO:0003677">
    <property type="term" value="F:DNA binding"/>
    <property type="evidence" value="ECO:0007669"/>
    <property type="project" value="UniProtKB-KW"/>
</dbReference>
<evidence type="ECO:0000256" key="3">
    <source>
        <dbReference type="ARBA" id="ARBA00023125"/>
    </source>
</evidence>
<dbReference type="OrthoDB" id="3181812at2"/>
<dbReference type="STRING" id="630515.SAMN04489812_4092"/>
<accession>A0A1H1XI44</accession>
<dbReference type="SUPFAM" id="SSF46785">
    <property type="entry name" value="Winged helix' DNA-binding domain"/>
    <property type="match status" value="1"/>
</dbReference>
<dbReference type="InterPro" id="IPR005119">
    <property type="entry name" value="LysR_subst-bd"/>
</dbReference>
<dbReference type="SUPFAM" id="SSF53850">
    <property type="entry name" value="Periplasmic binding protein-like II"/>
    <property type="match status" value="1"/>
</dbReference>
<dbReference type="InterPro" id="IPR000847">
    <property type="entry name" value="LysR_HTH_N"/>
</dbReference>
<dbReference type="RefSeq" id="WP_091527259.1">
    <property type="nucleotide sequence ID" value="NZ_LT629772.1"/>
</dbReference>
<feature type="domain" description="HTH lysR-type" evidence="5">
    <location>
        <begin position="1"/>
        <end position="58"/>
    </location>
</feature>
<dbReference type="InterPro" id="IPR036388">
    <property type="entry name" value="WH-like_DNA-bd_sf"/>
</dbReference>
<evidence type="ECO:0000313" key="6">
    <source>
        <dbReference type="EMBL" id="SDT08860.1"/>
    </source>
</evidence>
<proteinExistence type="inferred from homology"/>
<dbReference type="GO" id="GO:0003700">
    <property type="term" value="F:DNA-binding transcription factor activity"/>
    <property type="evidence" value="ECO:0007669"/>
    <property type="project" value="InterPro"/>
</dbReference>